<dbReference type="InterPro" id="IPR022907">
    <property type="entry name" value="VapC_family"/>
</dbReference>
<dbReference type="OrthoDB" id="9815354at2"/>
<organism evidence="10 11">
    <name type="scientific">Jiangella ureilytica</name>
    <dbReference type="NCBI Taxonomy" id="2530374"/>
    <lineage>
        <taxon>Bacteria</taxon>
        <taxon>Bacillati</taxon>
        <taxon>Actinomycetota</taxon>
        <taxon>Actinomycetes</taxon>
        <taxon>Jiangellales</taxon>
        <taxon>Jiangellaceae</taxon>
        <taxon>Jiangella</taxon>
    </lineage>
</organism>
<comment type="similarity">
    <text evidence="7 8">Belongs to the PINc/VapC protein family.</text>
</comment>
<feature type="binding site" evidence="8">
    <location>
        <position position="6"/>
    </location>
    <ligand>
        <name>Mg(2+)</name>
        <dbReference type="ChEBI" id="CHEBI:18420"/>
    </ligand>
</feature>
<evidence type="ECO:0000256" key="1">
    <source>
        <dbReference type="ARBA" id="ARBA00001946"/>
    </source>
</evidence>
<evidence type="ECO:0000256" key="8">
    <source>
        <dbReference type="HAMAP-Rule" id="MF_00265"/>
    </source>
</evidence>
<proteinExistence type="inferred from homology"/>
<comment type="cofactor">
    <cofactor evidence="1 8">
        <name>Mg(2+)</name>
        <dbReference type="ChEBI" id="CHEBI:18420"/>
    </cofactor>
</comment>
<comment type="caution">
    <text evidence="10">The sequence shown here is derived from an EMBL/GenBank/DDBJ whole genome shotgun (WGS) entry which is preliminary data.</text>
</comment>
<keyword evidence="11" id="KW-1185">Reference proteome</keyword>
<dbReference type="GO" id="GO:0000287">
    <property type="term" value="F:magnesium ion binding"/>
    <property type="evidence" value="ECO:0007669"/>
    <property type="project" value="UniProtKB-UniRule"/>
</dbReference>
<keyword evidence="4 8" id="KW-0479">Metal-binding</keyword>
<dbReference type="Proteomes" id="UP000295621">
    <property type="component" value="Unassembled WGS sequence"/>
</dbReference>
<protein>
    <recommendedName>
        <fullName evidence="8">Ribonuclease VapC</fullName>
        <shortName evidence="8">RNase VapC</shortName>
        <ecNumber evidence="8">3.1.-.-</ecNumber>
    </recommendedName>
    <alternativeName>
        <fullName evidence="8">Toxin VapC</fullName>
    </alternativeName>
</protein>
<dbReference type="GO" id="GO:0090729">
    <property type="term" value="F:toxin activity"/>
    <property type="evidence" value="ECO:0007669"/>
    <property type="project" value="UniProtKB-KW"/>
</dbReference>
<evidence type="ECO:0000256" key="7">
    <source>
        <dbReference type="ARBA" id="ARBA00038093"/>
    </source>
</evidence>
<dbReference type="EC" id="3.1.-.-" evidence="8"/>
<name>A0A4R4RPW1_9ACTN</name>
<dbReference type="Gene3D" id="3.40.50.1010">
    <property type="entry name" value="5'-nuclease"/>
    <property type="match status" value="1"/>
</dbReference>
<dbReference type="InterPro" id="IPR050556">
    <property type="entry name" value="Type_II_TA_system_RNase"/>
</dbReference>
<keyword evidence="2 8" id="KW-1277">Toxin-antitoxin system</keyword>
<dbReference type="InterPro" id="IPR029060">
    <property type="entry name" value="PIN-like_dom_sf"/>
</dbReference>
<dbReference type="CDD" id="cd18746">
    <property type="entry name" value="PIN_VapC4-5_FitB-like"/>
    <property type="match status" value="1"/>
</dbReference>
<dbReference type="GO" id="GO:0016787">
    <property type="term" value="F:hydrolase activity"/>
    <property type="evidence" value="ECO:0007669"/>
    <property type="project" value="UniProtKB-KW"/>
</dbReference>
<dbReference type="EMBL" id="SMKL01000019">
    <property type="protein sequence ID" value="TDC51908.1"/>
    <property type="molecule type" value="Genomic_DNA"/>
</dbReference>
<keyword evidence="6 8" id="KW-0460">Magnesium</keyword>
<evidence type="ECO:0000256" key="4">
    <source>
        <dbReference type="ARBA" id="ARBA00022723"/>
    </source>
</evidence>
<feature type="binding site" evidence="8">
    <location>
        <position position="105"/>
    </location>
    <ligand>
        <name>Mg(2+)</name>
        <dbReference type="ChEBI" id="CHEBI:18420"/>
    </ligand>
</feature>
<evidence type="ECO:0000256" key="5">
    <source>
        <dbReference type="ARBA" id="ARBA00022801"/>
    </source>
</evidence>
<accession>A0A4R4RPW1</accession>
<dbReference type="PANTHER" id="PTHR33653:SF1">
    <property type="entry name" value="RIBONUCLEASE VAPC2"/>
    <property type="match status" value="1"/>
</dbReference>
<gene>
    <name evidence="8" type="primary">vapC</name>
    <name evidence="10" type="ORF">E1212_10910</name>
</gene>
<dbReference type="Pfam" id="PF01850">
    <property type="entry name" value="PIN"/>
    <property type="match status" value="1"/>
</dbReference>
<keyword evidence="5 8" id="KW-0378">Hydrolase</keyword>
<evidence type="ECO:0000313" key="10">
    <source>
        <dbReference type="EMBL" id="TDC51908.1"/>
    </source>
</evidence>
<dbReference type="HAMAP" id="MF_00265">
    <property type="entry name" value="VapC_Nob1"/>
    <property type="match status" value="1"/>
</dbReference>
<keyword evidence="8" id="KW-0800">Toxin</keyword>
<evidence type="ECO:0000256" key="2">
    <source>
        <dbReference type="ARBA" id="ARBA00022649"/>
    </source>
</evidence>
<dbReference type="RefSeq" id="WP_131982215.1">
    <property type="nucleotide sequence ID" value="NZ_SMKL01000019.1"/>
</dbReference>
<evidence type="ECO:0000256" key="6">
    <source>
        <dbReference type="ARBA" id="ARBA00022842"/>
    </source>
</evidence>
<reference evidence="10 11" key="1">
    <citation type="submission" date="2019-02" db="EMBL/GenBank/DDBJ databases">
        <title>Draft genome sequences of novel Actinobacteria.</title>
        <authorList>
            <person name="Sahin N."/>
            <person name="Ay H."/>
            <person name="Saygin H."/>
        </authorList>
    </citation>
    <scope>NUCLEOTIDE SEQUENCE [LARGE SCALE GENOMIC DNA]</scope>
    <source>
        <strain evidence="10 11">KC603</strain>
    </source>
</reference>
<evidence type="ECO:0000256" key="3">
    <source>
        <dbReference type="ARBA" id="ARBA00022722"/>
    </source>
</evidence>
<sequence>MTYLIDTNVISELISASPDRRVESWLRGVDEDALLVSAITLGELRFGIELLPAGRKRDRLESWMADEFLPRFEDRVLTVTAAVADMWGRIKASARSAGRQLTPADGLIAATAFSHGLVLVTRNTADFRTTGVELLNPWHEDV</sequence>
<keyword evidence="3 8" id="KW-0540">Nuclease</keyword>
<dbReference type="SUPFAM" id="SSF88723">
    <property type="entry name" value="PIN domain-like"/>
    <property type="match status" value="1"/>
</dbReference>
<evidence type="ECO:0000259" key="9">
    <source>
        <dbReference type="Pfam" id="PF01850"/>
    </source>
</evidence>
<dbReference type="AlphaFoldDB" id="A0A4R4RPW1"/>
<feature type="domain" description="PIN" evidence="9">
    <location>
        <begin position="3"/>
        <end position="128"/>
    </location>
</feature>
<comment type="function">
    <text evidence="8">Toxic component of a toxin-antitoxin (TA) system. An RNase.</text>
</comment>
<evidence type="ECO:0000313" key="11">
    <source>
        <dbReference type="Proteomes" id="UP000295621"/>
    </source>
</evidence>
<dbReference type="GO" id="GO:0004540">
    <property type="term" value="F:RNA nuclease activity"/>
    <property type="evidence" value="ECO:0007669"/>
    <property type="project" value="InterPro"/>
</dbReference>
<dbReference type="PANTHER" id="PTHR33653">
    <property type="entry name" value="RIBONUCLEASE VAPC2"/>
    <property type="match status" value="1"/>
</dbReference>
<dbReference type="InterPro" id="IPR002716">
    <property type="entry name" value="PIN_dom"/>
</dbReference>